<proteinExistence type="inferred from homology"/>
<dbReference type="SUPFAM" id="SSF64484">
    <property type="entry name" value="beta and beta-prime subunits of DNA dependent RNA-polymerase"/>
    <property type="match status" value="3"/>
</dbReference>
<evidence type="ECO:0000256" key="2">
    <source>
        <dbReference type="ARBA" id="ARBA00022478"/>
    </source>
</evidence>
<dbReference type="Pfam" id="PF00623">
    <property type="entry name" value="RNA_pol_Rpb1_2"/>
    <property type="match status" value="3"/>
</dbReference>
<dbReference type="GO" id="GO:0003677">
    <property type="term" value="F:DNA binding"/>
    <property type="evidence" value="ECO:0007669"/>
    <property type="project" value="InterPro"/>
</dbReference>
<evidence type="ECO:0000256" key="4">
    <source>
        <dbReference type="ARBA" id="ARBA00022695"/>
    </source>
</evidence>
<dbReference type="EC" id="2.7.7.6" evidence="6"/>
<dbReference type="InterPro" id="IPR006592">
    <property type="entry name" value="RNA_pol_N"/>
</dbReference>
<dbReference type="InterPro" id="IPR007066">
    <property type="entry name" value="RNA_pol_Rpb1_3"/>
</dbReference>
<evidence type="ECO:0000256" key="3">
    <source>
        <dbReference type="ARBA" id="ARBA00022679"/>
    </source>
</evidence>
<evidence type="ECO:0000256" key="6">
    <source>
        <dbReference type="RuleBase" id="RU004279"/>
    </source>
</evidence>
<evidence type="ECO:0000313" key="8">
    <source>
        <dbReference type="EMBL" id="RMC22843.1"/>
    </source>
</evidence>
<dbReference type="InterPro" id="IPR007080">
    <property type="entry name" value="RNA_pol_Rpb1_1"/>
</dbReference>
<dbReference type="FunFam" id="2.40.40.20:FF:000019">
    <property type="entry name" value="DNA-directed RNA polymerase II subunit RPB1"/>
    <property type="match status" value="1"/>
</dbReference>
<evidence type="ECO:0000256" key="1">
    <source>
        <dbReference type="ARBA" id="ARBA00006460"/>
    </source>
</evidence>
<evidence type="ECO:0000313" key="9">
    <source>
        <dbReference type="Proteomes" id="UP000269221"/>
    </source>
</evidence>
<accession>A0A3M0LC35</accession>
<dbReference type="PANTHER" id="PTHR19376:SF37">
    <property type="entry name" value="DNA-DIRECTED RNA POLYMERASE II SUBUNIT RPB1"/>
    <property type="match status" value="1"/>
</dbReference>
<name>A0A3M0LC35_HIRRU</name>
<dbReference type="GO" id="GO:0006351">
    <property type="term" value="P:DNA-templated transcription"/>
    <property type="evidence" value="ECO:0007669"/>
    <property type="project" value="InterPro"/>
</dbReference>
<reference evidence="8 9" key="1">
    <citation type="submission" date="2018-07" db="EMBL/GenBank/DDBJ databases">
        <title>A high quality draft genome assembly of the barn swallow (H. rustica rustica).</title>
        <authorList>
            <person name="Formenti G."/>
            <person name="Chiara M."/>
            <person name="Poveda L."/>
            <person name="Francoijs K.-J."/>
            <person name="Bonisoli-Alquati A."/>
            <person name="Canova L."/>
            <person name="Gianfranceschi L."/>
            <person name="Horner D.S."/>
            <person name="Saino N."/>
        </authorList>
    </citation>
    <scope>NUCLEOTIDE SEQUENCE [LARGE SCALE GENOMIC DNA]</scope>
    <source>
        <strain evidence="8">Chelidonia</strain>
        <tissue evidence="8">Blood</tissue>
    </source>
</reference>
<organism evidence="8 9">
    <name type="scientific">Hirundo rustica rustica</name>
    <dbReference type="NCBI Taxonomy" id="333673"/>
    <lineage>
        <taxon>Eukaryota</taxon>
        <taxon>Metazoa</taxon>
        <taxon>Chordata</taxon>
        <taxon>Craniata</taxon>
        <taxon>Vertebrata</taxon>
        <taxon>Euteleostomi</taxon>
        <taxon>Archelosauria</taxon>
        <taxon>Archosauria</taxon>
        <taxon>Dinosauria</taxon>
        <taxon>Saurischia</taxon>
        <taxon>Theropoda</taxon>
        <taxon>Coelurosauria</taxon>
        <taxon>Aves</taxon>
        <taxon>Neognathae</taxon>
        <taxon>Neoaves</taxon>
        <taxon>Telluraves</taxon>
        <taxon>Australaves</taxon>
        <taxon>Passeriformes</taxon>
        <taxon>Sylvioidea</taxon>
        <taxon>Hirundinidae</taxon>
        <taxon>Hirundo</taxon>
    </lineage>
</organism>
<dbReference type="EMBL" id="QRBI01000018">
    <property type="protein sequence ID" value="RMC22843.1"/>
    <property type="molecule type" value="Genomic_DNA"/>
</dbReference>
<keyword evidence="9" id="KW-1185">Reference proteome</keyword>
<dbReference type="STRING" id="333673.A0A3M0LC35"/>
<dbReference type="Gene3D" id="1.10.274.100">
    <property type="entry name" value="RNA polymerase Rpb1, domain 3"/>
    <property type="match status" value="1"/>
</dbReference>
<feature type="domain" description="RNA polymerase N-terminal" evidence="7">
    <location>
        <begin position="9"/>
        <end position="364"/>
    </location>
</feature>
<gene>
    <name evidence="8" type="ORF">DUI87_00149</name>
</gene>
<dbReference type="GO" id="GO:0005665">
    <property type="term" value="C:RNA polymerase II, core complex"/>
    <property type="evidence" value="ECO:0007669"/>
    <property type="project" value="TreeGrafter"/>
</dbReference>
<dbReference type="SMART" id="SM00663">
    <property type="entry name" value="RPOLA_N"/>
    <property type="match status" value="1"/>
</dbReference>
<comment type="catalytic activity">
    <reaction evidence="6">
        <text>RNA(n) + a ribonucleoside 5'-triphosphate = RNA(n+1) + diphosphate</text>
        <dbReference type="Rhea" id="RHEA:21248"/>
        <dbReference type="Rhea" id="RHEA-COMP:14527"/>
        <dbReference type="Rhea" id="RHEA-COMP:17342"/>
        <dbReference type="ChEBI" id="CHEBI:33019"/>
        <dbReference type="ChEBI" id="CHEBI:61557"/>
        <dbReference type="ChEBI" id="CHEBI:140395"/>
        <dbReference type="EC" id="2.7.7.6"/>
    </reaction>
</comment>
<dbReference type="Pfam" id="PF04997">
    <property type="entry name" value="RNA_pol_Rpb1_1"/>
    <property type="match status" value="1"/>
</dbReference>
<evidence type="ECO:0000259" key="7">
    <source>
        <dbReference type="SMART" id="SM00663"/>
    </source>
</evidence>
<sequence length="382" mass="43018">MDPKFARPEWMVCTVLPVPPLSVRPAVVMQGSARNQDDLTHKLADIVKINNQLRRNEQNGAAAHVIAEDVKLLQFHVATMVDNELPGLPRAMQKSGRPLKSLKQRLKGKEGRVRGNLMGKRVDFSARTVITPDPNLAIDQVGVPRSIAANMTFAEIVTPFNIDSQYPGAKYIIRDNGDRIDLRFHPKPSDLHLQIGYKVERHMCDGDIVIFNRQPTLHKMSMMGHRVRILPWSTFRLNLSVTTPYNADFDGDERNLPHVPGVSPMSPISPMSPRCPRSVTTPYNADFDGDEMNLPQCPWCPHVTTPYNADFDGDEMNLHLPQSLETRAEIQELAMVPRMIVTPQSNRPVMGIVQDTLTAVRKFTKRDVFLERVRGYCGFGVV</sequence>
<dbReference type="GO" id="GO:0003899">
    <property type="term" value="F:DNA-directed RNA polymerase activity"/>
    <property type="evidence" value="ECO:0007669"/>
    <property type="project" value="UniProtKB-EC"/>
</dbReference>
<dbReference type="OrthoDB" id="270392at2759"/>
<keyword evidence="3 6" id="KW-0808">Transferase</keyword>
<dbReference type="Pfam" id="PF04983">
    <property type="entry name" value="RNA_pol_Rpb1_3"/>
    <property type="match status" value="1"/>
</dbReference>
<keyword evidence="5 6" id="KW-0804">Transcription</keyword>
<dbReference type="Proteomes" id="UP000269221">
    <property type="component" value="Unassembled WGS sequence"/>
</dbReference>
<dbReference type="InterPro" id="IPR045867">
    <property type="entry name" value="DNA-dir_RpoC_beta_prime"/>
</dbReference>
<dbReference type="Gene3D" id="2.40.40.20">
    <property type="match status" value="3"/>
</dbReference>
<dbReference type="Gene3D" id="3.30.1490.180">
    <property type="entry name" value="RNA polymerase ii"/>
    <property type="match status" value="1"/>
</dbReference>
<protein>
    <recommendedName>
        <fullName evidence="6">DNA-directed RNA polymerase subunit</fullName>
        <ecNumber evidence="6">2.7.7.6</ecNumber>
    </recommendedName>
</protein>
<comment type="function">
    <text evidence="6">DNA-dependent RNA polymerase catalyzes the transcription of DNA into RNA using the four ribonucleoside triphosphates as substrates.</text>
</comment>
<dbReference type="PANTHER" id="PTHR19376">
    <property type="entry name" value="DNA-DIRECTED RNA POLYMERASE"/>
    <property type="match status" value="1"/>
</dbReference>
<comment type="caution">
    <text evidence="8">The sequence shown here is derived from an EMBL/GenBank/DDBJ whole genome shotgun (WGS) entry which is preliminary data.</text>
</comment>
<dbReference type="InterPro" id="IPR042102">
    <property type="entry name" value="RNA_pol_Rpb1_3_sf"/>
</dbReference>
<keyword evidence="4 6" id="KW-0548">Nucleotidyltransferase</keyword>
<evidence type="ECO:0000256" key="5">
    <source>
        <dbReference type="ARBA" id="ARBA00023163"/>
    </source>
</evidence>
<dbReference type="Gene3D" id="4.10.860.120">
    <property type="entry name" value="RNA polymerase II, clamp domain"/>
    <property type="match status" value="1"/>
</dbReference>
<dbReference type="FunFam" id="4.10.860.120:FF:000002">
    <property type="entry name" value="DNA-directed RNA polymerase subunit"/>
    <property type="match status" value="1"/>
</dbReference>
<dbReference type="AlphaFoldDB" id="A0A3M0LC35"/>
<comment type="similarity">
    <text evidence="1 6">Belongs to the RNA polymerase beta' chain family.</text>
</comment>
<dbReference type="InterPro" id="IPR044893">
    <property type="entry name" value="RNA_pol_Rpb1_clamp_domain"/>
</dbReference>
<keyword evidence="2 6" id="KW-0240">DNA-directed RNA polymerase</keyword>
<dbReference type="InterPro" id="IPR000722">
    <property type="entry name" value="RNA_pol_asu"/>
</dbReference>